<dbReference type="InterPro" id="IPR058625">
    <property type="entry name" value="MdtA-like_BSH"/>
</dbReference>
<evidence type="ECO:0000256" key="1">
    <source>
        <dbReference type="ARBA" id="ARBA00004196"/>
    </source>
</evidence>
<dbReference type="Pfam" id="PF25917">
    <property type="entry name" value="BSH_RND"/>
    <property type="match status" value="1"/>
</dbReference>
<comment type="caution">
    <text evidence="6">The sequence shown here is derived from an EMBL/GenBank/DDBJ whole genome shotgun (WGS) entry which is preliminary data.</text>
</comment>
<dbReference type="GO" id="GO:0030313">
    <property type="term" value="C:cell envelope"/>
    <property type="evidence" value="ECO:0007669"/>
    <property type="project" value="UniProtKB-SubCell"/>
</dbReference>
<dbReference type="PANTHER" id="PTHR32347:SF23">
    <property type="entry name" value="BLL5650 PROTEIN"/>
    <property type="match status" value="1"/>
</dbReference>
<dbReference type="AlphaFoldDB" id="A0A317DXJ4"/>
<accession>A0A317DXJ4</accession>
<keyword evidence="2 3" id="KW-0175">Coiled coil</keyword>
<protein>
    <submittedName>
        <fullName evidence="6">Secretion protein HlyD</fullName>
    </submittedName>
</protein>
<keyword evidence="4" id="KW-0732">Signal</keyword>
<evidence type="ECO:0000256" key="3">
    <source>
        <dbReference type="SAM" id="Coils"/>
    </source>
</evidence>
<reference evidence="6 7" key="1">
    <citation type="submission" date="2018-05" db="EMBL/GenBank/DDBJ databases">
        <title>Zavarzinia sp. HR-AS.</title>
        <authorList>
            <person name="Lee Y."/>
            <person name="Jeon C.O."/>
        </authorList>
    </citation>
    <scope>NUCLEOTIDE SEQUENCE [LARGE SCALE GENOMIC DNA]</scope>
    <source>
        <strain evidence="6 7">HR-AS</strain>
    </source>
</reference>
<dbReference type="InterPro" id="IPR050465">
    <property type="entry name" value="UPF0194_transport"/>
</dbReference>
<dbReference type="SUPFAM" id="SSF111369">
    <property type="entry name" value="HlyD-like secretion proteins"/>
    <property type="match status" value="2"/>
</dbReference>
<dbReference type="Gene3D" id="2.40.30.170">
    <property type="match status" value="1"/>
</dbReference>
<feature type="chain" id="PRO_5016356993" evidence="4">
    <location>
        <begin position="17"/>
        <end position="317"/>
    </location>
</feature>
<proteinExistence type="predicted"/>
<dbReference type="Gene3D" id="1.10.287.470">
    <property type="entry name" value="Helix hairpin bin"/>
    <property type="match status" value="2"/>
</dbReference>
<dbReference type="PROSITE" id="PS51257">
    <property type="entry name" value="PROKAR_LIPOPROTEIN"/>
    <property type="match status" value="1"/>
</dbReference>
<dbReference type="EMBL" id="QGLE01000011">
    <property type="protein sequence ID" value="PWR19399.1"/>
    <property type="molecule type" value="Genomic_DNA"/>
</dbReference>
<feature type="domain" description="Multidrug resistance protein MdtA-like barrel-sandwich hybrid" evidence="5">
    <location>
        <begin position="35"/>
        <end position="222"/>
    </location>
</feature>
<dbReference type="PANTHER" id="PTHR32347">
    <property type="entry name" value="EFFLUX SYSTEM COMPONENT YKNX-RELATED"/>
    <property type="match status" value="1"/>
</dbReference>
<comment type="subcellular location">
    <subcellularLocation>
        <location evidence="1">Cell envelope</location>
    </subcellularLocation>
</comment>
<keyword evidence="7" id="KW-1185">Reference proteome</keyword>
<evidence type="ECO:0000313" key="7">
    <source>
        <dbReference type="Proteomes" id="UP000245461"/>
    </source>
</evidence>
<dbReference type="Proteomes" id="UP000245461">
    <property type="component" value="Unassembled WGS sequence"/>
</dbReference>
<sequence>MRKRLAAALLATLGLAACDGSDAPAHVQGYAEGEFVAVAPTAGGRLTARPVTRGMNVAAGALLFTLDDTEARANRDRATASLAEAKSRLADLEKGARPEDLAVIDARIAEAKAALDNAELELTRTRRLEVSANASRQALDRASSTAEQAAARLASARAERAAAVLPARADQLDAARANVAAAEATLAAADWQLSERRVTAPVAGIVSETLRDPGESIAAGTPVLTLLPPDAVKVRFFLPEPLLPKVTEGGRVTLACDGCPAGLAARISYIAPKEEFTPPTVYTVQNRRSFVFLVEARPEPGTLLRPGQPLDVTLVLP</sequence>
<feature type="coiled-coil region" evidence="3">
    <location>
        <begin position="75"/>
        <end position="192"/>
    </location>
</feature>
<evidence type="ECO:0000256" key="4">
    <source>
        <dbReference type="SAM" id="SignalP"/>
    </source>
</evidence>
<evidence type="ECO:0000259" key="5">
    <source>
        <dbReference type="Pfam" id="PF25917"/>
    </source>
</evidence>
<name>A0A317DXJ4_9PROT</name>
<feature type="signal peptide" evidence="4">
    <location>
        <begin position="1"/>
        <end position="16"/>
    </location>
</feature>
<gene>
    <name evidence="6" type="ORF">DKG74_16495</name>
</gene>
<dbReference type="RefSeq" id="WP_109907281.1">
    <property type="nucleotide sequence ID" value="NZ_QGLE01000011.1"/>
</dbReference>
<dbReference type="OrthoDB" id="9809385at2"/>
<dbReference type="Gene3D" id="2.40.50.100">
    <property type="match status" value="2"/>
</dbReference>
<evidence type="ECO:0000256" key="2">
    <source>
        <dbReference type="ARBA" id="ARBA00023054"/>
    </source>
</evidence>
<organism evidence="6 7">
    <name type="scientific">Zavarzinia aquatilis</name>
    <dbReference type="NCBI Taxonomy" id="2211142"/>
    <lineage>
        <taxon>Bacteria</taxon>
        <taxon>Pseudomonadati</taxon>
        <taxon>Pseudomonadota</taxon>
        <taxon>Alphaproteobacteria</taxon>
        <taxon>Rhodospirillales</taxon>
        <taxon>Zavarziniaceae</taxon>
        <taxon>Zavarzinia</taxon>
    </lineage>
</organism>
<evidence type="ECO:0000313" key="6">
    <source>
        <dbReference type="EMBL" id="PWR19399.1"/>
    </source>
</evidence>